<dbReference type="PANTHER" id="PTHR43095">
    <property type="entry name" value="SUGAR KINASE"/>
    <property type="match status" value="1"/>
</dbReference>
<feature type="domain" description="Carbohydrate kinase FGGY N-terminal" evidence="5">
    <location>
        <begin position="5"/>
        <end position="248"/>
    </location>
</feature>
<dbReference type="Pfam" id="PF00370">
    <property type="entry name" value="FGGY_N"/>
    <property type="match status" value="1"/>
</dbReference>
<dbReference type="InterPro" id="IPR043129">
    <property type="entry name" value="ATPase_NBD"/>
</dbReference>
<keyword evidence="4 6" id="KW-0418">Kinase</keyword>
<evidence type="ECO:0000259" key="5">
    <source>
        <dbReference type="Pfam" id="PF00370"/>
    </source>
</evidence>
<protein>
    <submittedName>
        <fullName evidence="6">Sugar (Pentulose or hexulose) kinase</fullName>
    </submittedName>
</protein>
<proteinExistence type="inferred from homology"/>
<dbReference type="Proteomes" id="UP000217210">
    <property type="component" value="Chromosome"/>
</dbReference>
<reference evidence="6 7" key="1">
    <citation type="submission" date="2016-07" db="EMBL/GenBank/DDBJ databases">
        <title>High microdiversification within the ubiquitous acI lineage of Actinobacteria.</title>
        <authorList>
            <person name="Neuenschwander S.M."/>
            <person name="Salcher M."/>
            <person name="Ghai R."/>
            <person name="Pernthaler J."/>
        </authorList>
    </citation>
    <scope>NUCLEOTIDE SEQUENCE [LARGE SCALE GENOMIC DNA]</scope>
    <source>
        <strain evidence="6">MMS-IIB-91</strain>
    </source>
</reference>
<name>A0A249L3Y5_9ACTN</name>
<dbReference type="InterPro" id="IPR018484">
    <property type="entry name" value="FGGY_N"/>
</dbReference>
<dbReference type="AlphaFoldDB" id="A0A249L3Y5"/>
<keyword evidence="2" id="KW-0119">Carbohydrate metabolism</keyword>
<dbReference type="Gene3D" id="3.30.420.40">
    <property type="match status" value="2"/>
</dbReference>
<dbReference type="InterPro" id="IPR050406">
    <property type="entry name" value="FGGY_Carb_Kinase"/>
</dbReference>
<evidence type="ECO:0000256" key="2">
    <source>
        <dbReference type="ARBA" id="ARBA00022629"/>
    </source>
</evidence>
<dbReference type="GO" id="GO:0016301">
    <property type="term" value="F:kinase activity"/>
    <property type="evidence" value="ECO:0007669"/>
    <property type="project" value="UniProtKB-KW"/>
</dbReference>
<keyword evidence="2" id="KW-0859">Xylose metabolism</keyword>
<dbReference type="KEGG" id="nab:B1sIIB91_02115"/>
<dbReference type="InterPro" id="IPR000577">
    <property type="entry name" value="Carb_kinase_FGGY"/>
</dbReference>
<dbReference type="EMBL" id="CP016779">
    <property type="protein sequence ID" value="ASY23717.1"/>
    <property type="molecule type" value="Genomic_DNA"/>
</dbReference>
<evidence type="ECO:0000313" key="7">
    <source>
        <dbReference type="Proteomes" id="UP000217210"/>
    </source>
</evidence>
<comment type="similarity">
    <text evidence="1">Belongs to the FGGY kinase family.</text>
</comment>
<gene>
    <name evidence="6" type="ORF">B1sIIB91_02115</name>
</gene>
<evidence type="ECO:0000256" key="4">
    <source>
        <dbReference type="ARBA" id="ARBA00022777"/>
    </source>
</evidence>
<evidence type="ECO:0000256" key="1">
    <source>
        <dbReference type="ARBA" id="ARBA00009156"/>
    </source>
</evidence>
<dbReference type="PIRSF" id="PIRSF000538">
    <property type="entry name" value="GlpK"/>
    <property type="match status" value="1"/>
</dbReference>
<evidence type="ECO:0000313" key="6">
    <source>
        <dbReference type="EMBL" id="ASY23717.1"/>
    </source>
</evidence>
<dbReference type="RefSeq" id="WP_095687993.1">
    <property type="nucleotide sequence ID" value="NZ_CP016779.1"/>
</dbReference>
<dbReference type="OrthoDB" id="9782710at2"/>
<dbReference type="SUPFAM" id="SSF53067">
    <property type="entry name" value="Actin-like ATPase domain"/>
    <property type="match status" value="1"/>
</dbReference>
<sequence>MSQSVYFGVDLGTTNTKVIAVKESGEFIASARRATDWIVLPNGRIEADADLLYKKVVDCINELVTSTAGILGQFKVAGIGITGMAESGVILDKDNKILSQPVAWFDSRGEAEMNSLGEEFRKEYQAKTGLVFKPESSLSSLLSMKSEGFDFKQKGIVWLNLLEYVAFLFTGTKATEPSLASRTALLDQSNLKFWQRAKDLLSVDESFIPEQRFCGQSWGPLNTKSVPDQLQGAQVTVTGHDHSVGAIGSGATGVDQIFNSAGTADVIYRSVPGTLSDEQRFALTELGVSAGRHALQDATSLIGGSRGGLVLRRALDLLGARDGQKLLEIDNAWSPAHKFKDVIDMSQGKSISNDIKIVLTGDAGPNDLWSAALDYMSSENKKMLNGISAVVGEHKTALGSGGWLKLRSVREIKSSVIANLTFSSIDEPGAFGAAFIASWTAQGGDSSLVDHVGKLVAKLNSEYRI</sequence>
<dbReference type="PANTHER" id="PTHR43095:SF5">
    <property type="entry name" value="XYLULOSE KINASE"/>
    <property type="match status" value="1"/>
</dbReference>
<dbReference type="CDD" id="cd07773">
    <property type="entry name" value="ASKHA_NBD_FGGY_FK"/>
    <property type="match status" value="1"/>
</dbReference>
<keyword evidence="3" id="KW-0808">Transferase</keyword>
<keyword evidence="7" id="KW-1185">Reference proteome</keyword>
<accession>A0A249L3Y5</accession>
<organism evidence="6 7">
    <name type="scientific">Candidatus Nanopelagicus abundans</name>
    <dbReference type="NCBI Taxonomy" id="1884916"/>
    <lineage>
        <taxon>Bacteria</taxon>
        <taxon>Bacillati</taxon>
        <taxon>Actinomycetota</taxon>
        <taxon>Actinomycetes</taxon>
        <taxon>Candidatus Nanopelagicales</taxon>
        <taxon>Candidatus Nanopelagicaceae</taxon>
        <taxon>Candidatus Nanopelagicus</taxon>
    </lineage>
</organism>
<dbReference type="GO" id="GO:0042732">
    <property type="term" value="P:D-xylose metabolic process"/>
    <property type="evidence" value="ECO:0007669"/>
    <property type="project" value="UniProtKB-KW"/>
</dbReference>
<evidence type="ECO:0000256" key="3">
    <source>
        <dbReference type="ARBA" id="ARBA00022679"/>
    </source>
</evidence>